<reference evidence="1 2" key="2">
    <citation type="submission" date="2011-04" db="EMBL/GenBank/DDBJ databases">
        <title>Complete sequence of chromosome of Alicycliphilus denitrificans K601.</title>
        <authorList>
            <consortium name="US DOE Joint Genome Institute"/>
            <person name="Lucas S."/>
            <person name="Han J."/>
            <person name="Lapidus A."/>
            <person name="Cheng J.-F."/>
            <person name="Goodwin L."/>
            <person name="Pitluck S."/>
            <person name="Peters L."/>
            <person name="Zeytun A."/>
            <person name="Detter J.C."/>
            <person name="Han C."/>
            <person name="Tapia R."/>
            <person name="Land M."/>
            <person name="Hauser L."/>
            <person name="Kyrpides N."/>
            <person name="Ivanova N."/>
            <person name="Mikhailova N."/>
            <person name="Pagani I."/>
            <person name="Oosterkamp M."/>
            <person name="Pieper D."/>
            <person name="van Berkel W."/>
            <person name="Langenhoff A."/>
            <person name="Smidt H."/>
            <person name="Stams A."/>
            <person name="Woyke T."/>
        </authorList>
    </citation>
    <scope>NUCLEOTIDE SEQUENCE [LARGE SCALE GENOMIC DNA]</scope>
    <source>
        <strain evidence="2">DSM 14773 / CIP 107495 / K601</strain>
    </source>
</reference>
<keyword evidence="2" id="KW-1185">Reference proteome</keyword>
<evidence type="ECO:0000313" key="2">
    <source>
        <dbReference type="Proteomes" id="UP000007938"/>
    </source>
</evidence>
<accession>F4G9X0</accession>
<sequence length="95" mass="10829">MERLIDEERRLRREYSTAFKASVLAQTREPGASVSGVALSHDLHPNMVLAFIFDGGRFHSRLMLAPFSWLPVPPHDESDWGYVAEKMTKGLRKCN</sequence>
<dbReference type="HOGENOM" id="CLU_2366649_0_0_4"/>
<protein>
    <submittedName>
        <fullName evidence="1">Transposase IS3/IS911 family protein</fullName>
    </submittedName>
</protein>
<name>F4G9X0_ALIDK</name>
<dbReference type="GO" id="GO:0004803">
    <property type="term" value="F:transposase activity"/>
    <property type="evidence" value="ECO:0007669"/>
    <property type="project" value="InterPro"/>
</dbReference>
<reference evidence="1 2" key="1">
    <citation type="journal article" date="2011" name="J. Bacteriol.">
        <title>Genome Sequences of Alicycliphilus denitrificans Strains BC and K601T.</title>
        <authorList>
            <person name="Oosterkamp M.J."/>
            <person name="Veuskens T."/>
            <person name="Plugge C.M."/>
            <person name="Langenhoff A.A."/>
            <person name="Gerritse J."/>
            <person name="van Berkel W.J."/>
            <person name="Pieper D.H."/>
            <person name="Junca H."/>
            <person name="Goodwin L.A."/>
            <person name="Daligault H.E."/>
            <person name="Bruce D.C."/>
            <person name="Detter J.C."/>
            <person name="Tapia R."/>
            <person name="Han C.S."/>
            <person name="Land M.L."/>
            <person name="Hauser L.J."/>
            <person name="Smidt H."/>
            <person name="Stams A.J."/>
        </authorList>
    </citation>
    <scope>NUCLEOTIDE SEQUENCE [LARGE SCALE GENOMIC DNA]</scope>
    <source>
        <strain evidence="2">DSM 14773 / CIP 107495 / K601</strain>
    </source>
</reference>
<dbReference type="OrthoDB" id="9800877at2"/>
<dbReference type="AlphaFoldDB" id="F4G9X0"/>
<dbReference type="eggNOG" id="COG2963">
    <property type="taxonomic scope" value="Bacteria"/>
</dbReference>
<dbReference type="RefSeq" id="WP_013722679.1">
    <property type="nucleotide sequence ID" value="NC_015422.1"/>
</dbReference>
<evidence type="ECO:0000313" key="1">
    <source>
        <dbReference type="EMBL" id="AEB85702.1"/>
    </source>
</evidence>
<dbReference type="GO" id="GO:0003677">
    <property type="term" value="F:DNA binding"/>
    <property type="evidence" value="ECO:0007669"/>
    <property type="project" value="InterPro"/>
</dbReference>
<organism evidence="1 2">
    <name type="scientific">Alicycliphilus denitrificans (strain DSM 14773 / CIP 107495 / K601)</name>
    <dbReference type="NCBI Taxonomy" id="596154"/>
    <lineage>
        <taxon>Bacteria</taxon>
        <taxon>Pseudomonadati</taxon>
        <taxon>Pseudomonadota</taxon>
        <taxon>Betaproteobacteria</taxon>
        <taxon>Burkholderiales</taxon>
        <taxon>Comamonadaceae</taxon>
        <taxon>Alicycliphilus</taxon>
    </lineage>
</organism>
<proteinExistence type="predicted"/>
<dbReference type="Pfam" id="PF01527">
    <property type="entry name" value="HTH_Tnp_1"/>
    <property type="match status" value="1"/>
</dbReference>
<gene>
    <name evidence="1" type="ordered locus">Alide2_3362</name>
</gene>
<dbReference type="EMBL" id="CP002657">
    <property type="protein sequence ID" value="AEB85702.1"/>
    <property type="molecule type" value="Genomic_DNA"/>
</dbReference>
<dbReference type="KEGG" id="adk:Alide2_3362"/>
<dbReference type="Proteomes" id="UP000007938">
    <property type="component" value="Chromosome"/>
</dbReference>
<dbReference type="GO" id="GO:0006313">
    <property type="term" value="P:DNA transposition"/>
    <property type="evidence" value="ECO:0007669"/>
    <property type="project" value="InterPro"/>
</dbReference>
<dbReference type="InterPro" id="IPR002514">
    <property type="entry name" value="Transposase_8"/>
</dbReference>